<evidence type="ECO:0000313" key="7">
    <source>
        <dbReference type="EMBL" id="VDP65134.1"/>
    </source>
</evidence>
<gene>
    <name evidence="7" type="ORF">SCUD_LOCUS18210</name>
</gene>
<dbReference type="GO" id="GO:0016020">
    <property type="term" value="C:membrane"/>
    <property type="evidence" value="ECO:0007669"/>
    <property type="project" value="UniProtKB-SubCell"/>
</dbReference>
<reference evidence="9" key="1">
    <citation type="submission" date="2016-06" db="UniProtKB">
        <authorList>
            <consortium name="WormBaseParasite"/>
        </authorList>
    </citation>
    <scope>IDENTIFICATION</scope>
</reference>
<feature type="transmembrane region" description="Helical" evidence="6">
    <location>
        <begin position="154"/>
        <end position="172"/>
    </location>
</feature>
<feature type="transmembrane region" description="Helical" evidence="6">
    <location>
        <begin position="122"/>
        <end position="142"/>
    </location>
</feature>
<evidence type="ECO:0000256" key="1">
    <source>
        <dbReference type="ARBA" id="ARBA00004141"/>
    </source>
</evidence>
<feature type="transmembrane region" description="Helical" evidence="6">
    <location>
        <begin position="12"/>
        <end position="41"/>
    </location>
</feature>
<comment type="subcellular location">
    <subcellularLocation>
        <location evidence="1">Membrane</location>
        <topology evidence="1">Multi-pass membrane protein</topology>
    </subcellularLocation>
</comment>
<evidence type="ECO:0000256" key="6">
    <source>
        <dbReference type="SAM" id="Phobius"/>
    </source>
</evidence>
<sequence length="294" mass="32446">MDYDSLSKNSRFIVLIFLTVLYYVLAASGSCYLPVAFISSLTPTFSGTNSLITHLYSTVESAISGVFVATLKLALFYGLYTSLTHIIFGLDLVIIPSVFAAILGAVPIIGTYWAVLPGAIEIIIIRQSLSQAGLLILFHLLPTYVVDISVYREIKGAGHPYFTGLAIAGGIYCQGPEGAIIGPILLCCFLVGINMFRWAMDSSKKALAADQCEYNSHYSPPTSPTTVHTYKACNSSVMSDRFHDANSFSKYSNPSTKFRRPIFKRRPKYRFNKHSFSMPGKMSSFCNLIRLTFL</sequence>
<organism evidence="9">
    <name type="scientific">Schistosoma curassoni</name>
    <dbReference type="NCBI Taxonomy" id="6186"/>
    <lineage>
        <taxon>Eukaryota</taxon>
        <taxon>Metazoa</taxon>
        <taxon>Spiralia</taxon>
        <taxon>Lophotrochozoa</taxon>
        <taxon>Platyhelminthes</taxon>
        <taxon>Trematoda</taxon>
        <taxon>Digenea</taxon>
        <taxon>Strigeidida</taxon>
        <taxon>Schistosomatoidea</taxon>
        <taxon>Schistosomatidae</taxon>
        <taxon>Schistosoma</taxon>
    </lineage>
</organism>
<feature type="transmembrane region" description="Helical" evidence="6">
    <location>
        <begin position="92"/>
        <end position="116"/>
    </location>
</feature>
<dbReference type="EMBL" id="UZAK01040755">
    <property type="protein sequence ID" value="VDP65134.1"/>
    <property type="molecule type" value="Genomic_DNA"/>
</dbReference>
<keyword evidence="8" id="KW-1185">Reference proteome</keyword>
<dbReference type="InterPro" id="IPR002549">
    <property type="entry name" value="AI-2E-like"/>
</dbReference>
<feature type="transmembrane region" description="Helical" evidence="6">
    <location>
        <begin position="61"/>
        <end position="80"/>
    </location>
</feature>
<name>A0A183KT21_9TREM</name>
<reference evidence="7 8" key="2">
    <citation type="submission" date="2018-11" db="EMBL/GenBank/DDBJ databases">
        <authorList>
            <consortium name="Pathogen Informatics"/>
        </authorList>
    </citation>
    <scope>NUCLEOTIDE SEQUENCE [LARGE SCALE GENOMIC DNA]</scope>
    <source>
        <strain evidence="7">Dakar</strain>
        <strain evidence="8">Dakar, Senegal</strain>
    </source>
</reference>
<keyword evidence="5 6" id="KW-0472">Membrane</keyword>
<feature type="transmembrane region" description="Helical" evidence="6">
    <location>
        <begin position="178"/>
        <end position="196"/>
    </location>
</feature>
<evidence type="ECO:0000313" key="8">
    <source>
        <dbReference type="Proteomes" id="UP000279833"/>
    </source>
</evidence>
<dbReference type="Proteomes" id="UP000279833">
    <property type="component" value="Unassembled WGS sequence"/>
</dbReference>
<dbReference type="WBParaSite" id="SCUD_0001821301-mRNA-1">
    <property type="protein sequence ID" value="SCUD_0001821301-mRNA-1"/>
    <property type="gene ID" value="SCUD_0001821301"/>
</dbReference>
<comment type="similarity">
    <text evidence="2">Belongs to the autoinducer-2 exporter (AI-2E) (TC 2.A.86) family.</text>
</comment>
<keyword evidence="4 6" id="KW-1133">Transmembrane helix</keyword>
<evidence type="ECO:0000256" key="5">
    <source>
        <dbReference type="ARBA" id="ARBA00023136"/>
    </source>
</evidence>
<protein>
    <submittedName>
        <fullName evidence="9">Transporter</fullName>
    </submittedName>
</protein>
<evidence type="ECO:0000256" key="4">
    <source>
        <dbReference type="ARBA" id="ARBA00022989"/>
    </source>
</evidence>
<evidence type="ECO:0000256" key="2">
    <source>
        <dbReference type="ARBA" id="ARBA00009773"/>
    </source>
</evidence>
<accession>A0A183KT21</accession>
<keyword evidence="3 6" id="KW-0812">Transmembrane</keyword>
<evidence type="ECO:0000313" key="9">
    <source>
        <dbReference type="WBParaSite" id="SCUD_0001821301-mRNA-1"/>
    </source>
</evidence>
<proteinExistence type="inferred from homology"/>
<evidence type="ECO:0000256" key="3">
    <source>
        <dbReference type="ARBA" id="ARBA00022692"/>
    </source>
</evidence>
<dbReference type="PANTHER" id="PTHR21716:SF4">
    <property type="entry name" value="TRANSMEMBRANE PROTEIN 245"/>
    <property type="match status" value="1"/>
</dbReference>
<dbReference type="AlphaFoldDB" id="A0A183KT21"/>
<dbReference type="PANTHER" id="PTHR21716">
    <property type="entry name" value="TRANSMEMBRANE PROTEIN"/>
    <property type="match status" value="1"/>
</dbReference>